<accession>A0A8I1EFK9</accession>
<sequence>MSFLSSFWSIFKTNKPAAPEDHNPLRIKLGSIIGMGDQFRLLTAGSSEVRGIAADSPVEGKGVIDIGDGYRLHRFYTSDVDMMLQVRTSGYDDNHVEEVILFNYLECQTVNTEQELQRLAGASSPIGLPTFQHNDKTFNRVWGTEPGQTELVRMIEKVKNPDAAYEVQHLSMLYSRETDLSERTEFLLFSVEETREPNGERTVQISTCVGLTVFANDINVI</sequence>
<gene>
    <name evidence="1" type="ORF">JEU22_14700</name>
</gene>
<dbReference type="RefSeq" id="WP_198747564.1">
    <property type="nucleotide sequence ID" value="NZ_JAEHTE010000015.1"/>
</dbReference>
<dbReference type="EMBL" id="JAEHTE010000015">
    <property type="protein sequence ID" value="MBI6885162.1"/>
    <property type="molecule type" value="Genomic_DNA"/>
</dbReference>
<evidence type="ECO:0000313" key="1">
    <source>
        <dbReference type="EMBL" id="MBI6885162.1"/>
    </source>
</evidence>
<dbReference type="Proteomes" id="UP000637061">
    <property type="component" value="Unassembled WGS sequence"/>
</dbReference>
<name>A0A8I1EFK9_PSEPU</name>
<reference evidence="1" key="1">
    <citation type="submission" date="2020-12" db="EMBL/GenBank/DDBJ databases">
        <title>Enhanced detection system for hospital associated transmission using whole genome sequencing surveillance.</title>
        <authorList>
            <person name="Harrison L.H."/>
            <person name="Van Tyne D."/>
            <person name="Marsh J.W."/>
            <person name="Griffith M.P."/>
            <person name="Snyder D.J."/>
            <person name="Cooper V.S."/>
            <person name="Mustapha M."/>
        </authorList>
    </citation>
    <scope>NUCLEOTIDE SEQUENCE</scope>
    <source>
        <strain evidence="1">PSB00042</strain>
    </source>
</reference>
<dbReference type="Pfam" id="PF10679">
    <property type="entry name" value="DUF2491"/>
    <property type="match status" value="1"/>
</dbReference>
<comment type="caution">
    <text evidence="1">The sequence shown here is derived from an EMBL/GenBank/DDBJ whole genome shotgun (WGS) entry which is preliminary data.</text>
</comment>
<proteinExistence type="predicted"/>
<organism evidence="1 2">
    <name type="scientific">Pseudomonas putida</name>
    <name type="common">Arthrobacter siderocapsulatus</name>
    <dbReference type="NCBI Taxonomy" id="303"/>
    <lineage>
        <taxon>Bacteria</taxon>
        <taxon>Pseudomonadati</taxon>
        <taxon>Pseudomonadota</taxon>
        <taxon>Gammaproteobacteria</taxon>
        <taxon>Pseudomonadales</taxon>
        <taxon>Pseudomonadaceae</taxon>
        <taxon>Pseudomonas</taxon>
    </lineage>
</organism>
<evidence type="ECO:0000313" key="2">
    <source>
        <dbReference type="Proteomes" id="UP000637061"/>
    </source>
</evidence>
<dbReference type="AlphaFoldDB" id="A0A8I1EFK9"/>
<dbReference type="InterPro" id="IPR019621">
    <property type="entry name" value="DUF2491"/>
</dbReference>
<protein>
    <submittedName>
        <fullName evidence="1">DUF2491 family protein</fullName>
    </submittedName>
</protein>